<evidence type="ECO:0000313" key="2">
    <source>
        <dbReference type="EMBL" id="SUS05724.1"/>
    </source>
</evidence>
<keyword evidence="1" id="KW-0472">Membrane</keyword>
<name>A0A380TBF6_9ZZZZ</name>
<feature type="transmembrane region" description="Helical" evidence="1">
    <location>
        <begin position="35"/>
        <end position="59"/>
    </location>
</feature>
<proteinExistence type="predicted"/>
<organism evidence="2">
    <name type="scientific">metagenome</name>
    <dbReference type="NCBI Taxonomy" id="256318"/>
    <lineage>
        <taxon>unclassified sequences</taxon>
        <taxon>metagenomes</taxon>
    </lineage>
</organism>
<sequence length="61" mass="6622">MEGVDVRVAPAASVLDNAQGLSVTWLSIRRLRRSVAVVIWFGLTIGGYLGYAALISRLFQS</sequence>
<dbReference type="EMBL" id="UIDG01000120">
    <property type="protein sequence ID" value="SUS05724.1"/>
    <property type="molecule type" value="Genomic_DNA"/>
</dbReference>
<keyword evidence="1" id="KW-0812">Transmembrane</keyword>
<gene>
    <name evidence="2" type="ORF">DF3PB_2060008</name>
</gene>
<dbReference type="AlphaFoldDB" id="A0A380TBF6"/>
<protein>
    <submittedName>
        <fullName evidence="2">Uncharacterized protein</fullName>
    </submittedName>
</protein>
<reference evidence="2" key="1">
    <citation type="submission" date="2018-07" db="EMBL/GenBank/DDBJ databases">
        <authorList>
            <person name="Quirk P.G."/>
            <person name="Krulwich T.A."/>
        </authorList>
    </citation>
    <scope>NUCLEOTIDE SEQUENCE</scope>
</reference>
<keyword evidence="1" id="KW-1133">Transmembrane helix</keyword>
<evidence type="ECO:0000256" key="1">
    <source>
        <dbReference type="SAM" id="Phobius"/>
    </source>
</evidence>
<accession>A0A380TBF6</accession>